<evidence type="ECO:0000313" key="6">
    <source>
        <dbReference type="Proteomes" id="UP001556098"/>
    </source>
</evidence>
<dbReference type="InterPro" id="IPR014015">
    <property type="entry name" value="Helicase_SF3_DNA-vir"/>
</dbReference>
<dbReference type="NCBIfam" id="TIGR01613">
    <property type="entry name" value="primase_Cterm"/>
    <property type="match status" value="1"/>
</dbReference>
<dbReference type="RefSeq" id="WP_367879788.1">
    <property type="nucleotide sequence ID" value="NZ_JBFNXX010000030.1"/>
</dbReference>
<proteinExistence type="predicted"/>
<dbReference type="SMART" id="SM00885">
    <property type="entry name" value="D5_N"/>
    <property type="match status" value="1"/>
</dbReference>
<dbReference type="PROSITE" id="PS51206">
    <property type="entry name" value="SF3_HELICASE_1"/>
    <property type="match status" value="1"/>
</dbReference>
<name>A0ABV3RT46_9RHOB</name>
<evidence type="ECO:0000256" key="3">
    <source>
        <dbReference type="ARBA" id="ARBA00022840"/>
    </source>
</evidence>
<dbReference type="EMBL" id="JBFNXX010000030">
    <property type="protein sequence ID" value="MEW9922091.1"/>
    <property type="molecule type" value="Genomic_DNA"/>
</dbReference>
<evidence type="ECO:0000256" key="2">
    <source>
        <dbReference type="ARBA" id="ARBA00022801"/>
    </source>
</evidence>
<keyword evidence="6" id="KW-1185">Reference proteome</keyword>
<dbReference type="InterPro" id="IPR027417">
    <property type="entry name" value="P-loop_NTPase"/>
</dbReference>
<sequence>MSDISFQTGKADLAGFDPRDVARQLILNGYRPVPCLGKTVKIPRWTEIDFTEEDFRRQQNVGIKTGDGIALVDLDVTDADAAAAITAEWKRRHKDGLQRTGKAPKTAFLVASDLPRKIVLKLPALGPDQKIEVLAQGQQFIAYGIHPDTDEPYKWHGLDPLDKFLGVKSQLPFVSAAQIDDFVQWVKETYGPEEPAKPLAKLSARAAPKQIATDSTESPFWRKVNTAALADLDCWVPSLFPTATKQATGAWRVKSVDLGRNLEEDLSLHPDGIKDFGHEVPMTAIDVVEQFGGKTPKDAAFWLCNKLGEAPASFGWREAASRAHTSDGTPRTNAPDEFDLSHDALTRDLGARSWDLNAKHVAIWGKWLFWTGTRWEMDERLHHMTEIRDYLSTRAKELADWASAKVEKEKTWAKDQGRALRSKGTVAAIADLARSNPASVAAAEDFDANLMLLGTPGGIVDLRTGTLRPARREDMVTKLTACAPAEPGIRPERWLSFLGEIFNGDQDVIAFMQRAAGYALTGETREHKLLFLYGTGRNGKSVFLNTLMKVLADYARRVPAATFLYSNTERHPTEIAGLHGARLAVASELPKGKTWDESTIKDLTGGDRLTARLMRQNFFDFDPQLTLMIAGNNMPSFRGVDEAIRARVVLVPFTVTIPPEKRDTGLPDKLQAEAPAILRWAIDGALAWQERGLDVPASIAAASAEYFDDEDTVAQFIEDEAEVQVGAFTNGDDVARRFTQWCERQGLHPWAKRTLMKELRTRGFEDAKSNGSRGLRGLRLRPWTDFNGT</sequence>
<accession>A0ABV3RT46</accession>
<dbReference type="SUPFAM" id="SSF52540">
    <property type="entry name" value="P-loop containing nucleoside triphosphate hydrolases"/>
    <property type="match status" value="1"/>
</dbReference>
<keyword evidence="2" id="KW-0378">Hydrolase</keyword>
<keyword evidence="3" id="KW-0067">ATP-binding</keyword>
<dbReference type="Pfam" id="PF08706">
    <property type="entry name" value="D5_N"/>
    <property type="match status" value="1"/>
</dbReference>
<evidence type="ECO:0000259" key="4">
    <source>
        <dbReference type="PROSITE" id="PS51206"/>
    </source>
</evidence>
<dbReference type="PANTHER" id="PTHR35372">
    <property type="entry name" value="ATP BINDING PROTEIN-RELATED"/>
    <property type="match status" value="1"/>
</dbReference>
<dbReference type="PANTHER" id="PTHR35372:SF2">
    <property type="entry name" value="SF3 HELICASE DOMAIN-CONTAINING PROTEIN"/>
    <property type="match status" value="1"/>
</dbReference>
<dbReference type="InterPro" id="IPR045455">
    <property type="entry name" value="NrS-1_pol-like_helicase"/>
</dbReference>
<dbReference type="InterPro" id="IPR006500">
    <property type="entry name" value="Helicase_put_C_phage/plasmid"/>
</dbReference>
<feature type="domain" description="SF3 helicase" evidence="4">
    <location>
        <begin position="507"/>
        <end position="666"/>
    </location>
</feature>
<protein>
    <submittedName>
        <fullName evidence="5">Phage/plasmid primase, P4 family</fullName>
    </submittedName>
</protein>
<dbReference type="Gene3D" id="3.40.50.300">
    <property type="entry name" value="P-loop containing nucleotide triphosphate hydrolases"/>
    <property type="match status" value="1"/>
</dbReference>
<dbReference type="Pfam" id="PF19263">
    <property type="entry name" value="DUF5906"/>
    <property type="match status" value="1"/>
</dbReference>
<evidence type="ECO:0000313" key="5">
    <source>
        <dbReference type="EMBL" id="MEW9922091.1"/>
    </source>
</evidence>
<keyword evidence="1" id="KW-0547">Nucleotide-binding</keyword>
<evidence type="ECO:0000256" key="1">
    <source>
        <dbReference type="ARBA" id="ARBA00022741"/>
    </source>
</evidence>
<dbReference type="InterPro" id="IPR051620">
    <property type="entry name" value="ORF904-like_C"/>
</dbReference>
<dbReference type="Proteomes" id="UP001556098">
    <property type="component" value="Unassembled WGS sequence"/>
</dbReference>
<dbReference type="InterPro" id="IPR014818">
    <property type="entry name" value="Phage/plasmid_primase_P4_C"/>
</dbReference>
<comment type="caution">
    <text evidence="5">The sequence shown here is derived from an EMBL/GenBank/DDBJ whole genome shotgun (WGS) entry which is preliminary data.</text>
</comment>
<gene>
    <name evidence="5" type="ORF">AB2B41_20995</name>
</gene>
<reference evidence="5 6" key="1">
    <citation type="submission" date="2024-07" db="EMBL/GenBank/DDBJ databases">
        <title>Marimonas sp.nov., isolated from tidal-flat sediment.</title>
        <authorList>
            <person name="Jayan J.N."/>
            <person name="Lee S.S."/>
        </authorList>
    </citation>
    <scope>NUCLEOTIDE SEQUENCE [LARGE SCALE GENOMIC DNA]</scope>
    <source>
        <strain evidence="5 6">MJW-29</strain>
    </source>
</reference>
<organism evidence="5 6">
    <name type="scientific">Sulfitobacter sediminis</name>
    <dbReference type="NCBI Taxonomy" id="3234186"/>
    <lineage>
        <taxon>Bacteria</taxon>
        <taxon>Pseudomonadati</taxon>
        <taxon>Pseudomonadota</taxon>
        <taxon>Alphaproteobacteria</taxon>
        <taxon>Rhodobacterales</taxon>
        <taxon>Roseobacteraceae</taxon>
        <taxon>Sulfitobacter</taxon>
    </lineage>
</organism>